<accession>A0A401WFU4</accession>
<dbReference type="EMBL" id="BHZD01000001">
    <property type="protein sequence ID" value="GCD48214.1"/>
    <property type="molecule type" value="Genomic_DNA"/>
</dbReference>
<evidence type="ECO:0000256" key="2">
    <source>
        <dbReference type="ARBA" id="ARBA00023002"/>
    </source>
</evidence>
<feature type="region of interest" description="Disordered" evidence="3">
    <location>
        <begin position="314"/>
        <end position="333"/>
    </location>
</feature>
<keyword evidence="7" id="KW-1185">Reference proteome</keyword>
<organism evidence="6 7">
    <name type="scientific">Streptomyces paromomycinus</name>
    <name type="common">Streptomyces rimosus subsp. paromomycinus</name>
    <dbReference type="NCBI Taxonomy" id="92743"/>
    <lineage>
        <taxon>Bacteria</taxon>
        <taxon>Bacillati</taxon>
        <taxon>Actinomycetota</taxon>
        <taxon>Actinomycetes</taxon>
        <taxon>Kitasatosporales</taxon>
        <taxon>Streptomycetaceae</taxon>
        <taxon>Streptomyces</taxon>
    </lineage>
</organism>
<protein>
    <submittedName>
        <fullName evidence="6">Oxidoreductase</fullName>
    </submittedName>
</protein>
<dbReference type="InterPro" id="IPR000683">
    <property type="entry name" value="Gfo/Idh/MocA-like_OxRdtase_N"/>
</dbReference>
<feature type="domain" description="GFO/IDH/MocA-like oxidoreductase" evidence="5">
    <location>
        <begin position="130"/>
        <end position="242"/>
    </location>
</feature>
<evidence type="ECO:0000313" key="7">
    <source>
        <dbReference type="Proteomes" id="UP000286746"/>
    </source>
</evidence>
<evidence type="ECO:0000259" key="4">
    <source>
        <dbReference type="Pfam" id="PF01408"/>
    </source>
</evidence>
<dbReference type="Pfam" id="PF22725">
    <property type="entry name" value="GFO_IDH_MocA_C3"/>
    <property type="match status" value="1"/>
</dbReference>
<comment type="similarity">
    <text evidence="1">Belongs to the Gfo/Idh/MocA family.</text>
</comment>
<dbReference type="Gene3D" id="3.40.50.720">
    <property type="entry name" value="NAD(P)-binding Rossmann-like Domain"/>
    <property type="match status" value="1"/>
</dbReference>
<feature type="domain" description="Gfo/Idh/MocA-like oxidoreductase N-terminal" evidence="4">
    <location>
        <begin position="1"/>
        <end position="107"/>
    </location>
</feature>
<dbReference type="GO" id="GO:0000166">
    <property type="term" value="F:nucleotide binding"/>
    <property type="evidence" value="ECO:0007669"/>
    <property type="project" value="InterPro"/>
</dbReference>
<name>A0A401WFU4_STREY</name>
<dbReference type="Pfam" id="PF01408">
    <property type="entry name" value="GFO_IDH_MocA"/>
    <property type="match status" value="1"/>
</dbReference>
<dbReference type="PANTHER" id="PTHR43708:SF5">
    <property type="entry name" value="CONSERVED EXPRESSED OXIDOREDUCTASE (EUROFUNG)-RELATED"/>
    <property type="match status" value="1"/>
</dbReference>
<dbReference type="SUPFAM" id="SSF55347">
    <property type="entry name" value="Glyceraldehyde-3-phosphate dehydrogenase-like, C-terminal domain"/>
    <property type="match status" value="1"/>
</dbReference>
<dbReference type="AlphaFoldDB" id="A0A401WFU4"/>
<evidence type="ECO:0000259" key="5">
    <source>
        <dbReference type="Pfam" id="PF22725"/>
    </source>
</evidence>
<dbReference type="Proteomes" id="UP000286746">
    <property type="component" value="Unassembled WGS sequence"/>
</dbReference>
<dbReference type="SUPFAM" id="SSF51735">
    <property type="entry name" value="NAD(P)-binding Rossmann-fold domains"/>
    <property type="match status" value="1"/>
</dbReference>
<gene>
    <name evidence="6" type="ORF">GKJPGBOP_08010</name>
</gene>
<evidence type="ECO:0000256" key="3">
    <source>
        <dbReference type="SAM" id="MobiDB-lite"/>
    </source>
</evidence>
<dbReference type="InterPro" id="IPR036291">
    <property type="entry name" value="NAD(P)-bd_dom_sf"/>
</dbReference>
<comment type="caution">
    <text evidence="6">The sequence shown here is derived from an EMBL/GenBank/DDBJ whole genome shotgun (WGS) entry which is preliminary data.</text>
</comment>
<dbReference type="GO" id="GO:0016491">
    <property type="term" value="F:oxidoreductase activity"/>
    <property type="evidence" value="ECO:0007669"/>
    <property type="project" value="UniProtKB-KW"/>
</dbReference>
<dbReference type="PANTHER" id="PTHR43708">
    <property type="entry name" value="CONSERVED EXPRESSED OXIDOREDUCTASE (EUROFUNG)"/>
    <property type="match status" value="1"/>
</dbReference>
<proteinExistence type="inferred from homology"/>
<reference evidence="6 7" key="1">
    <citation type="submission" date="2018-11" db="EMBL/GenBank/DDBJ databases">
        <title>Whole genome sequence of Streptomyces paromomycinus NBRC 15454(T).</title>
        <authorList>
            <person name="Komaki H."/>
            <person name="Tamura T."/>
        </authorList>
    </citation>
    <scope>NUCLEOTIDE SEQUENCE [LARGE SCALE GENOMIC DNA]</scope>
    <source>
        <strain evidence="6 7">NBRC 15454</strain>
    </source>
</reference>
<dbReference type="Gene3D" id="3.30.360.10">
    <property type="entry name" value="Dihydrodipicolinate Reductase, domain 2"/>
    <property type="match status" value="1"/>
</dbReference>
<keyword evidence="2" id="KW-0560">Oxidoreductase</keyword>
<dbReference type="InterPro" id="IPR055170">
    <property type="entry name" value="GFO_IDH_MocA-like_dom"/>
</dbReference>
<evidence type="ECO:0000256" key="1">
    <source>
        <dbReference type="ARBA" id="ARBA00010928"/>
    </source>
</evidence>
<dbReference type="InterPro" id="IPR051317">
    <property type="entry name" value="Gfo/Idh/MocA_oxidoreduct"/>
</dbReference>
<dbReference type="RefSeq" id="WP_125058170.1">
    <property type="nucleotide sequence ID" value="NZ_BHZD01000001.1"/>
</dbReference>
<sequence length="333" mass="36871">MIGFAGHQGQEYLPIVRRHTDIAGGVDPSGDAAALARQWDFPLYGSLGEALRSADFDTAVVTVPHHAHFAICCDLLRAGKHVLKEKPFAVTEAQARELVKLVDDADRSAFTLVQRGFNPVFAFAREQLAEIGRPYWFSYDYHLNLPTPTSGWRATSDLALGGVLLDMGYHLLDVLSGLFPAPAEVRSTFLHRYAEMRERRLEDLASVQFSYPGLDFAGSLRISRHNLEKVEKLTILGTEGALNVTPTEAALHSPDGDVAYRLVSEQPKGAAVNAMFAHYFRHLDDRDYRTTHVRRQLSAVRLLDRIYRDRPADTRTAVEAGPPLTAPGQAVPA</sequence>
<evidence type="ECO:0000313" key="6">
    <source>
        <dbReference type="EMBL" id="GCD48214.1"/>
    </source>
</evidence>